<protein>
    <submittedName>
        <fullName evidence="1">Uncharacterized protein</fullName>
    </submittedName>
</protein>
<proteinExistence type="predicted"/>
<organism evidence="1 2">
    <name type="scientific">Haloarcula sebkhae</name>
    <dbReference type="NCBI Taxonomy" id="932660"/>
    <lineage>
        <taxon>Archaea</taxon>
        <taxon>Methanobacteriati</taxon>
        <taxon>Methanobacteriota</taxon>
        <taxon>Stenosarchaea group</taxon>
        <taxon>Halobacteria</taxon>
        <taxon>Halobacteriales</taxon>
        <taxon>Haloarculaceae</taxon>
        <taxon>Haloarcula</taxon>
    </lineage>
</organism>
<evidence type="ECO:0000313" key="1">
    <source>
        <dbReference type="EMBL" id="GGK60658.1"/>
    </source>
</evidence>
<reference evidence="1" key="2">
    <citation type="submission" date="2020-09" db="EMBL/GenBank/DDBJ databases">
        <authorList>
            <person name="Sun Q."/>
            <person name="Ohkuma M."/>
        </authorList>
    </citation>
    <scope>NUCLEOTIDE SEQUENCE</scope>
    <source>
        <strain evidence="1">JCM 19018</strain>
    </source>
</reference>
<dbReference type="AlphaFoldDB" id="A0A830EPP6"/>
<name>A0A830EPP6_9EURY</name>
<comment type="caution">
    <text evidence="1">The sequence shown here is derived from an EMBL/GenBank/DDBJ whole genome shotgun (WGS) entry which is preliminary data.</text>
</comment>
<gene>
    <name evidence="1" type="ORF">GCM10009067_11220</name>
</gene>
<dbReference type="Proteomes" id="UP000614221">
    <property type="component" value="Unassembled WGS sequence"/>
</dbReference>
<evidence type="ECO:0000313" key="2">
    <source>
        <dbReference type="Proteomes" id="UP000614221"/>
    </source>
</evidence>
<accession>A0A830EPP6</accession>
<reference evidence="1" key="1">
    <citation type="journal article" date="2014" name="Int. J. Syst. Evol. Microbiol.">
        <title>Complete genome sequence of Corynebacterium casei LMG S-19264T (=DSM 44701T), isolated from a smear-ripened cheese.</title>
        <authorList>
            <consortium name="US DOE Joint Genome Institute (JGI-PGF)"/>
            <person name="Walter F."/>
            <person name="Albersmeier A."/>
            <person name="Kalinowski J."/>
            <person name="Ruckert C."/>
        </authorList>
    </citation>
    <scope>NUCLEOTIDE SEQUENCE</scope>
    <source>
        <strain evidence="1">JCM 19018</strain>
    </source>
</reference>
<sequence length="100" mass="10498">MWRIVTVSGVSNRQRRRDAVRESGTPHKIFAGLAKCQGCMVHCPDCETSLETADDIDFVEVDAVTGFIKASKRFYTANCAACGVTIGSGVAGAKSNGGAA</sequence>
<dbReference type="EMBL" id="BMPD01000001">
    <property type="protein sequence ID" value="GGK60658.1"/>
    <property type="molecule type" value="Genomic_DNA"/>
</dbReference>